<keyword evidence="2" id="KW-1185">Reference proteome</keyword>
<protein>
    <submittedName>
        <fullName evidence="1">Uncharacterized protein</fullName>
    </submittedName>
</protein>
<comment type="caution">
    <text evidence="1">The sequence shown here is derived from an EMBL/GenBank/DDBJ whole genome shotgun (WGS) entry which is preliminary data.</text>
</comment>
<dbReference type="EMBL" id="JBBMER010000001">
    <property type="protein sequence ID" value="MEQ2378558.1"/>
    <property type="molecule type" value="Genomic_DNA"/>
</dbReference>
<accession>A0ABV1BSU9</accession>
<evidence type="ECO:0000313" key="1">
    <source>
        <dbReference type="EMBL" id="MEQ2378558.1"/>
    </source>
</evidence>
<name>A0ABV1BSU9_9FIRM</name>
<proteinExistence type="predicted"/>
<dbReference type="RefSeq" id="WP_022501798.1">
    <property type="nucleotide sequence ID" value="NZ_DAWCMB010000311.1"/>
</dbReference>
<evidence type="ECO:0000313" key="2">
    <source>
        <dbReference type="Proteomes" id="UP001442364"/>
    </source>
</evidence>
<reference evidence="1 2" key="1">
    <citation type="submission" date="2024-03" db="EMBL/GenBank/DDBJ databases">
        <title>Human intestinal bacterial collection.</title>
        <authorList>
            <person name="Pauvert C."/>
            <person name="Hitch T.C.A."/>
            <person name="Clavel T."/>
        </authorList>
    </citation>
    <scope>NUCLEOTIDE SEQUENCE [LARGE SCALE GENOMIC DNA]</scope>
    <source>
        <strain evidence="1 2">CLA-AA-H255</strain>
    </source>
</reference>
<sequence length="386" mass="45146">MDIKLIRNTEDAVFKPINNGLVLQMVDDNYKFLDFIGKKLYILNSITNERYEISPEIKKYNIASIIYAHNTHDYVFYVSAEQITDSKADILLYRYSFDDNESTLVYRYEIDELEKIRQSHIHIYVLEYDFAIIEEIGQDNEVTNVVLRDFNSDREISTEGSLLKRLGLYNIIPLEGNNSVLKLGSRKDFDGTDINEEKHNQEYIGIVNTKQFVSEMMLNPAEITMDILDTADTDKTFAYMKRSENRVIYSKFNISAMSEEVVLYDFENKVKQIRINNDIKEASDLSYTYVIEGNPYTIKKDKDVTYLINLNTQKEEYQIPSNMQIQYVCNDVILVTHIKHRIPFIKKGSEYIEAYKFPDIHHALLKKKAQFNTCMVNGDDLLVFTL</sequence>
<dbReference type="Proteomes" id="UP001442364">
    <property type="component" value="Unassembled WGS sequence"/>
</dbReference>
<gene>
    <name evidence="1" type="ORF">WMO14_01480</name>
</gene>
<organism evidence="1 2">
    <name type="scientific">[Lactobacillus] rogosae</name>
    <dbReference type="NCBI Taxonomy" id="706562"/>
    <lineage>
        <taxon>Bacteria</taxon>
        <taxon>Bacillati</taxon>
        <taxon>Bacillota</taxon>
        <taxon>Clostridia</taxon>
        <taxon>Lachnospirales</taxon>
        <taxon>Lachnospiraceae</taxon>
        <taxon>Lachnospira</taxon>
    </lineage>
</organism>